<organism evidence="2 3">
    <name type="scientific">Collybia nuda</name>
    <dbReference type="NCBI Taxonomy" id="64659"/>
    <lineage>
        <taxon>Eukaryota</taxon>
        <taxon>Fungi</taxon>
        <taxon>Dikarya</taxon>
        <taxon>Basidiomycota</taxon>
        <taxon>Agaricomycotina</taxon>
        <taxon>Agaricomycetes</taxon>
        <taxon>Agaricomycetidae</taxon>
        <taxon>Agaricales</taxon>
        <taxon>Tricholomatineae</taxon>
        <taxon>Clitocybaceae</taxon>
        <taxon>Collybia</taxon>
    </lineage>
</organism>
<dbReference type="AlphaFoldDB" id="A0A9P5Y6Z9"/>
<name>A0A9P5Y6Z9_9AGAR</name>
<evidence type="ECO:0000256" key="1">
    <source>
        <dbReference type="SAM" id="Phobius"/>
    </source>
</evidence>
<dbReference type="Proteomes" id="UP000807353">
    <property type="component" value="Unassembled WGS sequence"/>
</dbReference>
<dbReference type="OrthoDB" id="3229610at2759"/>
<keyword evidence="1" id="KW-1133">Transmembrane helix</keyword>
<comment type="caution">
    <text evidence="2">The sequence shown here is derived from an EMBL/GenBank/DDBJ whole genome shotgun (WGS) entry which is preliminary data.</text>
</comment>
<accession>A0A9P5Y6Z9</accession>
<keyword evidence="1" id="KW-0812">Transmembrane</keyword>
<evidence type="ECO:0000313" key="2">
    <source>
        <dbReference type="EMBL" id="KAF9463332.1"/>
    </source>
</evidence>
<feature type="transmembrane region" description="Helical" evidence="1">
    <location>
        <begin position="98"/>
        <end position="119"/>
    </location>
</feature>
<sequence>MLRSRHTDTDNMEHQILGILSLLVVYMPIHRYFLVGGTIGMVIAAATTVARLAIRIQKFGWDEALAFAGLLCLIITGVTGKLYYSMKGAGSIPHNPRITMYYILAIGFDLTILLARISAPYSIIRFGRYQRQLHYAVSLFLTAVLNLVA</sequence>
<protein>
    <submittedName>
        <fullName evidence="2">Uncharacterized protein</fullName>
    </submittedName>
</protein>
<feature type="transmembrane region" description="Helical" evidence="1">
    <location>
        <begin position="35"/>
        <end position="54"/>
    </location>
</feature>
<proteinExistence type="predicted"/>
<feature type="transmembrane region" description="Helical" evidence="1">
    <location>
        <begin position="66"/>
        <end position="86"/>
    </location>
</feature>
<keyword evidence="1" id="KW-0472">Membrane</keyword>
<reference evidence="2" key="1">
    <citation type="submission" date="2020-11" db="EMBL/GenBank/DDBJ databases">
        <authorList>
            <consortium name="DOE Joint Genome Institute"/>
            <person name="Ahrendt S."/>
            <person name="Riley R."/>
            <person name="Andreopoulos W."/>
            <person name="Labutti K."/>
            <person name="Pangilinan J."/>
            <person name="Ruiz-Duenas F.J."/>
            <person name="Barrasa J.M."/>
            <person name="Sanchez-Garcia M."/>
            <person name="Camarero S."/>
            <person name="Miyauchi S."/>
            <person name="Serrano A."/>
            <person name="Linde D."/>
            <person name="Babiker R."/>
            <person name="Drula E."/>
            <person name="Ayuso-Fernandez I."/>
            <person name="Pacheco R."/>
            <person name="Padilla G."/>
            <person name="Ferreira P."/>
            <person name="Barriuso J."/>
            <person name="Kellner H."/>
            <person name="Castanera R."/>
            <person name="Alfaro M."/>
            <person name="Ramirez L."/>
            <person name="Pisabarro A.G."/>
            <person name="Kuo A."/>
            <person name="Tritt A."/>
            <person name="Lipzen A."/>
            <person name="He G."/>
            <person name="Yan M."/>
            <person name="Ng V."/>
            <person name="Cullen D."/>
            <person name="Martin F."/>
            <person name="Rosso M.-N."/>
            <person name="Henrissat B."/>
            <person name="Hibbett D."/>
            <person name="Martinez A.T."/>
            <person name="Grigoriev I.V."/>
        </authorList>
    </citation>
    <scope>NUCLEOTIDE SEQUENCE</scope>
    <source>
        <strain evidence="2">CBS 247.69</strain>
    </source>
</reference>
<gene>
    <name evidence="2" type="ORF">BDZ94DRAFT_1308850</name>
</gene>
<dbReference type="EMBL" id="MU150263">
    <property type="protein sequence ID" value="KAF9463332.1"/>
    <property type="molecule type" value="Genomic_DNA"/>
</dbReference>
<keyword evidence="3" id="KW-1185">Reference proteome</keyword>
<evidence type="ECO:0000313" key="3">
    <source>
        <dbReference type="Proteomes" id="UP000807353"/>
    </source>
</evidence>